<accession>A0A521DRV5</accession>
<gene>
    <name evidence="3" type="ORF">SAMN06265218_11184</name>
</gene>
<proteinExistence type="predicted"/>
<dbReference type="Pfam" id="PF00903">
    <property type="entry name" value="Glyoxalase"/>
    <property type="match status" value="1"/>
</dbReference>
<feature type="chain" id="PRO_5021809048" evidence="1">
    <location>
        <begin position="30"/>
        <end position="160"/>
    </location>
</feature>
<evidence type="ECO:0000259" key="2">
    <source>
        <dbReference type="PROSITE" id="PS51819"/>
    </source>
</evidence>
<keyword evidence="3" id="KW-0560">Oxidoreductase</keyword>
<dbReference type="InterPro" id="IPR004360">
    <property type="entry name" value="Glyas_Fos-R_dOase_dom"/>
</dbReference>
<keyword evidence="1" id="KW-0732">Signal</keyword>
<dbReference type="InterPro" id="IPR037523">
    <property type="entry name" value="VOC_core"/>
</dbReference>
<reference evidence="3 4" key="1">
    <citation type="submission" date="2017-05" db="EMBL/GenBank/DDBJ databases">
        <authorList>
            <person name="Varghese N."/>
            <person name="Submissions S."/>
        </authorList>
    </citation>
    <scope>NUCLEOTIDE SEQUENCE [LARGE SCALE GENOMIC DNA]</scope>
    <source>
        <strain evidence="3 4">DSM 21194</strain>
    </source>
</reference>
<dbReference type="InterPro" id="IPR050383">
    <property type="entry name" value="GlyoxalaseI/FosfomycinResist"/>
</dbReference>
<evidence type="ECO:0000313" key="3">
    <source>
        <dbReference type="EMBL" id="SMO73610.1"/>
    </source>
</evidence>
<dbReference type="Proteomes" id="UP000317593">
    <property type="component" value="Unassembled WGS sequence"/>
</dbReference>
<dbReference type="SUPFAM" id="SSF54593">
    <property type="entry name" value="Glyoxalase/Bleomycin resistance protein/Dihydroxybiphenyl dioxygenase"/>
    <property type="match status" value="1"/>
</dbReference>
<feature type="domain" description="VOC" evidence="2">
    <location>
        <begin position="35"/>
        <end position="156"/>
    </location>
</feature>
<keyword evidence="4" id="KW-1185">Reference proteome</keyword>
<dbReference type="RefSeq" id="WP_142714992.1">
    <property type="nucleotide sequence ID" value="NZ_FXTH01000011.1"/>
</dbReference>
<dbReference type="OrthoDB" id="192739at2"/>
<dbReference type="PANTHER" id="PTHR21366">
    <property type="entry name" value="GLYOXALASE FAMILY PROTEIN"/>
    <property type="match status" value="1"/>
</dbReference>
<protein>
    <submittedName>
        <fullName evidence="3">Catechol 2,3-dioxygenase</fullName>
    </submittedName>
</protein>
<dbReference type="PROSITE" id="PS51819">
    <property type="entry name" value="VOC"/>
    <property type="match status" value="1"/>
</dbReference>
<dbReference type="GO" id="GO:0051213">
    <property type="term" value="F:dioxygenase activity"/>
    <property type="evidence" value="ECO:0007669"/>
    <property type="project" value="UniProtKB-KW"/>
</dbReference>
<dbReference type="AlphaFoldDB" id="A0A521DRV5"/>
<dbReference type="Gene3D" id="3.10.180.10">
    <property type="entry name" value="2,3-Dihydroxybiphenyl 1,2-Dioxygenase, domain 1"/>
    <property type="match status" value="1"/>
</dbReference>
<name>A0A521DRV5_9BACT</name>
<keyword evidence="3" id="KW-0223">Dioxygenase</keyword>
<dbReference type="EMBL" id="FXTH01000011">
    <property type="protein sequence ID" value="SMO73610.1"/>
    <property type="molecule type" value="Genomic_DNA"/>
</dbReference>
<evidence type="ECO:0000313" key="4">
    <source>
        <dbReference type="Proteomes" id="UP000317593"/>
    </source>
</evidence>
<evidence type="ECO:0000256" key="1">
    <source>
        <dbReference type="SAM" id="SignalP"/>
    </source>
</evidence>
<organism evidence="3 4">
    <name type="scientific">Fodinibius sediminis</name>
    <dbReference type="NCBI Taxonomy" id="1214077"/>
    <lineage>
        <taxon>Bacteria</taxon>
        <taxon>Pseudomonadati</taxon>
        <taxon>Balneolota</taxon>
        <taxon>Balneolia</taxon>
        <taxon>Balneolales</taxon>
        <taxon>Balneolaceae</taxon>
        <taxon>Fodinibius</taxon>
    </lineage>
</organism>
<sequence length="160" mass="18028">MKFRLPSALLCSVISLFIVLNISPSAGFAQEFDTEFDHQALVVGDLEASAAFYKEVLGLKEIRNETGKPTRRWFSLGGELQLHLLADDREGVHVNKSIHLAVTVRNFDQFVENLRARNIPFTDWPGNKNQVNIRPDGIKQVYVKDPDGYSIEVNSRAAEE</sequence>
<feature type="signal peptide" evidence="1">
    <location>
        <begin position="1"/>
        <end position="29"/>
    </location>
</feature>
<dbReference type="InterPro" id="IPR029068">
    <property type="entry name" value="Glyas_Bleomycin-R_OHBP_Dase"/>
</dbReference>